<organism evidence="1 2">
    <name type="scientific">Speluncibacter jeojiensis</name>
    <dbReference type="NCBI Taxonomy" id="2710754"/>
    <lineage>
        <taxon>Bacteria</taxon>
        <taxon>Bacillati</taxon>
        <taxon>Actinomycetota</taxon>
        <taxon>Actinomycetes</taxon>
        <taxon>Mycobacteriales</taxon>
        <taxon>Speluncibacteraceae</taxon>
        <taxon>Speluncibacter</taxon>
    </lineage>
</organism>
<dbReference type="InterPro" id="IPR029063">
    <property type="entry name" value="SAM-dependent_MTases_sf"/>
</dbReference>
<dbReference type="GO" id="GO:0003676">
    <property type="term" value="F:nucleic acid binding"/>
    <property type="evidence" value="ECO:0007669"/>
    <property type="project" value="InterPro"/>
</dbReference>
<keyword evidence="2" id="KW-1185">Reference proteome</keyword>
<accession>A0A9X4LXT1</accession>
<name>A0A9X4LXT1_9ACTN</name>
<evidence type="ECO:0000313" key="2">
    <source>
        <dbReference type="Proteomes" id="UP001152755"/>
    </source>
</evidence>
<proteinExistence type="predicted"/>
<dbReference type="EMBL" id="JANRHA010000001">
    <property type="protein sequence ID" value="MDG3013571.1"/>
    <property type="molecule type" value="Genomic_DNA"/>
</dbReference>
<dbReference type="AlphaFoldDB" id="A0A9X4LXT1"/>
<dbReference type="InterPro" id="IPR002052">
    <property type="entry name" value="DNA_methylase_N6_adenine_CS"/>
</dbReference>
<sequence length="195" mass="21639">MTDPYYQDDRVTLYHGDCLEITAWLDADVLVTDPPYGIDYQSGRDRDELAASIAGDKDTTSRDTALTAWGARPALVFGTWRIPRPERTHTRLIWDTKGALGMGDLSVPWKPSDQEIYVLGKGFAGRRDSNVLTCPPIQATAKNGRLHPHQKPVDLLWRLIDKCPPGVIGVELDERYCEVIASRLAQGALDFGSTS</sequence>
<dbReference type="SUPFAM" id="SSF53335">
    <property type="entry name" value="S-adenosyl-L-methionine-dependent methyltransferases"/>
    <property type="match status" value="1"/>
</dbReference>
<gene>
    <name evidence="1" type="ORF">NVS88_03245</name>
</gene>
<comment type="caution">
    <text evidence="1">The sequence shown here is derived from an EMBL/GenBank/DDBJ whole genome shotgun (WGS) entry which is preliminary data.</text>
</comment>
<dbReference type="GO" id="GO:0008168">
    <property type="term" value="F:methyltransferase activity"/>
    <property type="evidence" value="ECO:0007669"/>
    <property type="project" value="InterPro"/>
</dbReference>
<dbReference type="Gene3D" id="3.40.50.150">
    <property type="entry name" value="Vaccinia Virus protein VP39"/>
    <property type="match status" value="2"/>
</dbReference>
<reference evidence="1" key="1">
    <citation type="submission" date="2022-08" db="EMBL/GenBank/DDBJ databases">
        <title>Genome analysis of Corynebacteriales strain.</title>
        <authorList>
            <person name="Lee S.D."/>
        </authorList>
    </citation>
    <scope>NUCLEOTIDE SEQUENCE</scope>
    <source>
        <strain evidence="1">D3-21</strain>
    </source>
</reference>
<protein>
    <submittedName>
        <fullName evidence="1">Site-specific DNA-methyltransferase</fullName>
    </submittedName>
</protein>
<dbReference type="Proteomes" id="UP001152755">
    <property type="component" value="Unassembled WGS sequence"/>
</dbReference>
<dbReference type="GO" id="GO:0032259">
    <property type="term" value="P:methylation"/>
    <property type="evidence" value="ECO:0007669"/>
    <property type="project" value="InterPro"/>
</dbReference>
<dbReference type="RefSeq" id="WP_332519155.1">
    <property type="nucleotide sequence ID" value="NZ_JANRHA010000001.1"/>
</dbReference>
<evidence type="ECO:0000313" key="1">
    <source>
        <dbReference type="EMBL" id="MDG3013571.1"/>
    </source>
</evidence>
<dbReference type="PROSITE" id="PS00092">
    <property type="entry name" value="N6_MTASE"/>
    <property type="match status" value="1"/>
</dbReference>